<protein>
    <submittedName>
        <fullName evidence="1">Uncharacterized protein</fullName>
    </submittedName>
</protein>
<dbReference type="AlphaFoldDB" id="A0A919STR6"/>
<organism evidence="1 2">
    <name type="scientific">Winogradskya consettensis</name>
    <dbReference type="NCBI Taxonomy" id="113560"/>
    <lineage>
        <taxon>Bacteria</taxon>
        <taxon>Bacillati</taxon>
        <taxon>Actinomycetota</taxon>
        <taxon>Actinomycetes</taxon>
        <taxon>Micromonosporales</taxon>
        <taxon>Micromonosporaceae</taxon>
        <taxon>Winogradskya</taxon>
    </lineage>
</organism>
<sequence length="67" mass="7105">MLSGTRESPSDETRLAHTVGLRAAGSYDNVVLLGGPALENTLNTFAFDATTQKYLGPSRPCPSRPPT</sequence>
<gene>
    <name evidence="1" type="ORF">Aco04nite_60210</name>
</gene>
<dbReference type="Proteomes" id="UP000680865">
    <property type="component" value="Unassembled WGS sequence"/>
</dbReference>
<reference evidence="1" key="1">
    <citation type="submission" date="2021-03" db="EMBL/GenBank/DDBJ databases">
        <title>Whole genome shotgun sequence of Actinoplanes consettensis NBRC 14913.</title>
        <authorList>
            <person name="Komaki H."/>
            <person name="Tamura T."/>
        </authorList>
    </citation>
    <scope>NUCLEOTIDE SEQUENCE</scope>
    <source>
        <strain evidence="1">NBRC 14913</strain>
    </source>
</reference>
<proteinExistence type="predicted"/>
<name>A0A919STR6_9ACTN</name>
<evidence type="ECO:0000313" key="1">
    <source>
        <dbReference type="EMBL" id="GIM78391.1"/>
    </source>
</evidence>
<accession>A0A919STR6</accession>
<comment type="caution">
    <text evidence="1">The sequence shown here is derived from an EMBL/GenBank/DDBJ whole genome shotgun (WGS) entry which is preliminary data.</text>
</comment>
<keyword evidence="2" id="KW-1185">Reference proteome</keyword>
<dbReference type="EMBL" id="BOQP01000034">
    <property type="protein sequence ID" value="GIM78391.1"/>
    <property type="molecule type" value="Genomic_DNA"/>
</dbReference>
<dbReference type="RefSeq" id="WP_213000558.1">
    <property type="nucleotide sequence ID" value="NZ_BAAATW010000001.1"/>
</dbReference>
<evidence type="ECO:0000313" key="2">
    <source>
        <dbReference type="Proteomes" id="UP000680865"/>
    </source>
</evidence>